<accession>A0AA35Y9T9</accession>
<dbReference type="Pfam" id="PF06101">
    <property type="entry name" value="Vps62"/>
    <property type="match status" value="1"/>
</dbReference>
<organism evidence="2 3">
    <name type="scientific">Lactuca saligna</name>
    <name type="common">Willowleaf lettuce</name>
    <dbReference type="NCBI Taxonomy" id="75948"/>
    <lineage>
        <taxon>Eukaryota</taxon>
        <taxon>Viridiplantae</taxon>
        <taxon>Streptophyta</taxon>
        <taxon>Embryophyta</taxon>
        <taxon>Tracheophyta</taxon>
        <taxon>Spermatophyta</taxon>
        <taxon>Magnoliopsida</taxon>
        <taxon>eudicotyledons</taxon>
        <taxon>Gunneridae</taxon>
        <taxon>Pentapetalae</taxon>
        <taxon>asterids</taxon>
        <taxon>campanulids</taxon>
        <taxon>Asterales</taxon>
        <taxon>Asteraceae</taxon>
        <taxon>Cichorioideae</taxon>
        <taxon>Cichorieae</taxon>
        <taxon>Lactucinae</taxon>
        <taxon>Lactuca</taxon>
    </lineage>
</organism>
<proteinExistence type="predicted"/>
<dbReference type="PANTHER" id="PTHR48166:SF3">
    <property type="entry name" value="DUF946 DOMAIN-CONTAINING PROTEIN"/>
    <property type="match status" value="1"/>
</dbReference>
<dbReference type="Proteomes" id="UP001177003">
    <property type="component" value="Chromosome 0"/>
</dbReference>
<feature type="region of interest" description="Disordered" evidence="1">
    <location>
        <begin position="109"/>
        <end position="130"/>
    </location>
</feature>
<reference evidence="2" key="1">
    <citation type="submission" date="2023-04" db="EMBL/GenBank/DDBJ databases">
        <authorList>
            <person name="Vijverberg K."/>
            <person name="Xiong W."/>
            <person name="Schranz E."/>
        </authorList>
    </citation>
    <scope>NUCLEOTIDE SEQUENCE</scope>
</reference>
<dbReference type="EMBL" id="OX465086">
    <property type="protein sequence ID" value="CAI9266072.1"/>
    <property type="molecule type" value="Genomic_DNA"/>
</dbReference>
<feature type="compositionally biased region" description="Basic and acidic residues" evidence="1">
    <location>
        <begin position="121"/>
        <end position="130"/>
    </location>
</feature>
<sequence length="130" mass="14297">MSNRFAAYPSLNGHATYPTPGVVMQGTDVIGIKNDAAKSDKFLDVKDKYLIMAAEYTSDVIEPPWVNYARKWGPKITYEIGKEIEKLENSLTGIVGSAIGSLLDIIPTEFSSEDGPTGPKMKPEWDGDER</sequence>
<evidence type="ECO:0000313" key="2">
    <source>
        <dbReference type="EMBL" id="CAI9266072.1"/>
    </source>
</evidence>
<dbReference type="InterPro" id="IPR009291">
    <property type="entry name" value="Vps62"/>
</dbReference>
<name>A0AA35Y9T9_LACSI</name>
<protein>
    <submittedName>
        <fullName evidence="2">Uncharacterized protein</fullName>
    </submittedName>
</protein>
<keyword evidence="3" id="KW-1185">Reference proteome</keyword>
<evidence type="ECO:0000313" key="3">
    <source>
        <dbReference type="Proteomes" id="UP001177003"/>
    </source>
</evidence>
<dbReference type="AlphaFoldDB" id="A0AA35Y9T9"/>
<evidence type="ECO:0000256" key="1">
    <source>
        <dbReference type="SAM" id="MobiDB-lite"/>
    </source>
</evidence>
<gene>
    <name evidence="2" type="ORF">LSALG_LOCUS6645</name>
</gene>
<dbReference type="PANTHER" id="PTHR48166">
    <property type="entry name" value="EXPRESSED PROTEIN"/>
    <property type="match status" value="1"/>
</dbReference>